<gene>
    <name evidence="1" type="ORF">FC66_GL000098</name>
</gene>
<protein>
    <recommendedName>
        <fullName evidence="3">dUTPase</fullName>
    </recommendedName>
</protein>
<name>A0A0R1HJF3_9LACO</name>
<dbReference type="SUPFAM" id="SSF101386">
    <property type="entry name" value="all-alpha NTP pyrophosphatases"/>
    <property type="match status" value="1"/>
</dbReference>
<reference evidence="1 2" key="1">
    <citation type="journal article" date="2015" name="Genome Announc.">
        <title>Expanding the biotechnology potential of lactobacilli through comparative genomics of 213 strains and associated genera.</title>
        <authorList>
            <person name="Sun Z."/>
            <person name="Harris H.M."/>
            <person name="McCann A."/>
            <person name="Guo C."/>
            <person name="Argimon S."/>
            <person name="Zhang W."/>
            <person name="Yang X."/>
            <person name="Jeffery I.B."/>
            <person name="Cooney J.C."/>
            <person name="Kagawa T.F."/>
            <person name="Liu W."/>
            <person name="Song Y."/>
            <person name="Salvetti E."/>
            <person name="Wrobel A."/>
            <person name="Rasinkangas P."/>
            <person name="Parkhill J."/>
            <person name="Rea M.C."/>
            <person name="O'Sullivan O."/>
            <person name="Ritari J."/>
            <person name="Douillard F.P."/>
            <person name="Paul Ross R."/>
            <person name="Yang R."/>
            <person name="Briner A.E."/>
            <person name="Felis G.E."/>
            <person name="de Vos W.M."/>
            <person name="Barrangou R."/>
            <person name="Klaenhammer T.R."/>
            <person name="Caufield P.W."/>
            <person name="Cui Y."/>
            <person name="Zhang H."/>
            <person name="O'Toole P.W."/>
        </authorList>
    </citation>
    <scope>NUCLEOTIDE SEQUENCE [LARGE SCALE GENOMIC DNA]</scope>
    <source>
        <strain evidence="1 2">DSM 15638</strain>
    </source>
</reference>
<evidence type="ECO:0000313" key="2">
    <source>
        <dbReference type="Proteomes" id="UP000051450"/>
    </source>
</evidence>
<proteinExistence type="predicted"/>
<sequence>MNLTDMIQMERKFDRDVIQDKKIRWSPEERLFNAYVSLDVELSELANTVEWFKVWKDNRGQKTEAGKTHEETVLSEYVDAMSFFFNIANQNKWTYLLLISDDEMADFAKKPMTISLNKVFLSLKLMISKSLFSHKLEDFKHAWHLFIKFGLVDLKLSWDDIEEEFVKKNIENVERQENNY</sequence>
<dbReference type="InterPro" id="IPR014871">
    <property type="entry name" value="dUTPase/dCTP_pyrophosphatase"/>
</dbReference>
<comment type="caution">
    <text evidence="1">The sequence shown here is derived from an EMBL/GenBank/DDBJ whole genome shotgun (WGS) entry which is preliminary data.</text>
</comment>
<keyword evidence="2" id="KW-1185">Reference proteome</keyword>
<dbReference type="AlphaFoldDB" id="A0A0R1HJF3"/>
<dbReference type="Proteomes" id="UP000051450">
    <property type="component" value="Unassembled WGS sequence"/>
</dbReference>
<organism evidence="1 2">
    <name type="scientific">Dellaglioa algida DSM 15638</name>
    <dbReference type="NCBI Taxonomy" id="1423719"/>
    <lineage>
        <taxon>Bacteria</taxon>
        <taxon>Bacillati</taxon>
        <taxon>Bacillota</taxon>
        <taxon>Bacilli</taxon>
        <taxon>Lactobacillales</taxon>
        <taxon>Lactobacillaceae</taxon>
        <taxon>Dellaglioa</taxon>
    </lineage>
</organism>
<dbReference type="STRING" id="1423719.FC66_GL000098"/>
<dbReference type="PATRIC" id="fig|1423719.4.peg.99"/>
<dbReference type="OrthoDB" id="5506143at2"/>
<dbReference type="RefSeq" id="WP_057973420.1">
    <property type="nucleotide sequence ID" value="NZ_AZDI01000001.1"/>
</dbReference>
<dbReference type="EMBL" id="AZDI01000001">
    <property type="protein sequence ID" value="KRK46475.1"/>
    <property type="molecule type" value="Genomic_DNA"/>
</dbReference>
<evidence type="ECO:0000313" key="1">
    <source>
        <dbReference type="EMBL" id="KRK46475.1"/>
    </source>
</evidence>
<evidence type="ECO:0008006" key="3">
    <source>
        <dbReference type="Google" id="ProtNLM"/>
    </source>
</evidence>
<dbReference type="Gene3D" id="1.10.4010.10">
    <property type="entry name" value="Type II deoxyuridine triphosphatase"/>
    <property type="match status" value="1"/>
</dbReference>
<dbReference type="CDD" id="cd11527">
    <property type="entry name" value="NTP-PPase_dUTPase"/>
    <property type="match status" value="1"/>
</dbReference>
<dbReference type="InterPro" id="IPR016947">
    <property type="entry name" value="UCP030140"/>
</dbReference>
<accession>A0A0R1HJF3</accession>
<dbReference type="Pfam" id="PF08761">
    <property type="entry name" value="dUTPase_2"/>
    <property type="match status" value="1"/>
</dbReference>
<dbReference type="PIRSF" id="PIRSF030140">
    <property type="entry name" value="UCP030140"/>
    <property type="match status" value="1"/>
</dbReference>